<dbReference type="EMBL" id="FNVR01000005">
    <property type="protein sequence ID" value="SEF77563.1"/>
    <property type="molecule type" value="Genomic_DNA"/>
</dbReference>
<protein>
    <recommendedName>
        <fullName evidence="4">Lipocalin-like domain-containing protein</fullName>
    </recommendedName>
</protein>
<reference evidence="3" key="1">
    <citation type="submission" date="2016-10" db="EMBL/GenBank/DDBJ databases">
        <authorList>
            <person name="Varghese N."/>
            <person name="Submissions S."/>
        </authorList>
    </citation>
    <scope>NUCLEOTIDE SEQUENCE [LARGE SCALE GENOMIC DNA]</scope>
    <source>
        <strain evidence="3">DSM 17298</strain>
    </source>
</reference>
<feature type="chain" id="PRO_5009286437" description="Lipocalin-like domain-containing protein" evidence="1">
    <location>
        <begin position="21"/>
        <end position="169"/>
    </location>
</feature>
<evidence type="ECO:0008006" key="4">
    <source>
        <dbReference type="Google" id="ProtNLM"/>
    </source>
</evidence>
<dbReference type="PROSITE" id="PS51257">
    <property type="entry name" value="PROKAR_LIPOPROTEIN"/>
    <property type="match status" value="1"/>
</dbReference>
<sequence>MKKYLPFALVALFATLISCAENEEPVSPLIGTWEKREFVDSLDLWFVDIMEFKNDSIFEISSIVRDSETGPTLGYTLVATSWYNLDGDTFKYYYSDALMHFYLPGQDDAVLYVPKAELKPVILDFFRKPEGVLTFSSDRRMFLLQPNCLIINEENDCVQFPVKEYIRVN</sequence>
<organism evidence="2 3">
    <name type="scientific">Algoriphagus boritolerans DSM 17298 = JCM 18970</name>
    <dbReference type="NCBI Taxonomy" id="1120964"/>
    <lineage>
        <taxon>Bacteria</taxon>
        <taxon>Pseudomonadati</taxon>
        <taxon>Bacteroidota</taxon>
        <taxon>Cytophagia</taxon>
        <taxon>Cytophagales</taxon>
        <taxon>Cyclobacteriaceae</taxon>
        <taxon>Algoriphagus</taxon>
    </lineage>
</organism>
<proteinExistence type="predicted"/>
<dbReference type="OrthoDB" id="795172at2"/>
<feature type="signal peptide" evidence="1">
    <location>
        <begin position="1"/>
        <end position="20"/>
    </location>
</feature>
<dbReference type="Proteomes" id="UP000236736">
    <property type="component" value="Unassembled WGS sequence"/>
</dbReference>
<gene>
    <name evidence="2" type="ORF">SAMN03080598_01335</name>
</gene>
<dbReference type="RefSeq" id="WP_103924015.1">
    <property type="nucleotide sequence ID" value="NZ_FNVR01000005.1"/>
</dbReference>
<keyword evidence="3" id="KW-1185">Reference proteome</keyword>
<keyword evidence="1" id="KW-0732">Signal</keyword>
<evidence type="ECO:0000313" key="3">
    <source>
        <dbReference type="Proteomes" id="UP000236736"/>
    </source>
</evidence>
<evidence type="ECO:0000313" key="2">
    <source>
        <dbReference type="EMBL" id="SEF77563.1"/>
    </source>
</evidence>
<evidence type="ECO:0000256" key="1">
    <source>
        <dbReference type="SAM" id="SignalP"/>
    </source>
</evidence>
<accession>A0A1H5UR50</accession>
<dbReference type="AlphaFoldDB" id="A0A1H5UR50"/>
<name>A0A1H5UR50_9BACT</name>